<dbReference type="Proteomes" id="UP000305874">
    <property type="component" value="Unassembled WGS sequence"/>
</dbReference>
<feature type="domain" description="HDOD" evidence="1">
    <location>
        <begin position="97"/>
        <end position="289"/>
    </location>
</feature>
<dbReference type="Pfam" id="PF08668">
    <property type="entry name" value="HDOD"/>
    <property type="match status" value="1"/>
</dbReference>
<sequence length="348" mass="39625">MFRKLLRALLPSFVPAEVDANYAFFDKTPENEPLPFADKAPVDDQAMPYENDLEGAYLDYLFGCDARPMQQSDSLSHFIYHQLSLLMHEPEQLLSHLPVMPASISQVLKELDNPDFDVQRLLAVVEREPAMAADLIKLANSPRYRRREQEITELKAAFMSMGANGLLEGVVQSYIKRFTPRPSIYYRQFGEKIWQHALQTADFAKLAASDSQTDPGAAYFTALLYNLGTMIIFELMIEAFNVVDPDVTPSSAAFKRLIREYSHDLTLTLANYWQLPQLIVKGLHHSRLHRIRLERSRAQLSPLAQLCEQADIASKLCCLQNQQQARQLSDHLTHPVLKQRVDTHLSGV</sequence>
<organism evidence="2 3">
    <name type="scientific">Pseudoalteromonas ruthenica</name>
    <dbReference type="NCBI Taxonomy" id="151081"/>
    <lineage>
        <taxon>Bacteria</taxon>
        <taxon>Pseudomonadati</taxon>
        <taxon>Pseudomonadota</taxon>
        <taxon>Gammaproteobacteria</taxon>
        <taxon>Alteromonadales</taxon>
        <taxon>Pseudoalteromonadaceae</taxon>
        <taxon>Pseudoalteromonas</taxon>
    </lineage>
</organism>
<reference evidence="3" key="2">
    <citation type="submission" date="2019-06" db="EMBL/GenBank/DDBJ databases">
        <title>Co-occurence of chitin degradation, pigmentation and bioactivity in marine Pseudoalteromonas.</title>
        <authorList>
            <person name="Sonnenschein E.C."/>
            <person name="Bech P.K."/>
        </authorList>
    </citation>
    <scope>NUCLEOTIDE SEQUENCE [LARGE SCALE GENOMIC DNA]</scope>
    <source>
        <strain evidence="3">S2897</strain>
    </source>
</reference>
<dbReference type="InterPro" id="IPR013976">
    <property type="entry name" value="HDOD"/>
</dbReference>
<dbReference type="AlphaFoldDB" id="A0A5S3Z4Y3"/>
<dbReference type="RefSeq" id="WP_138548405.1">
    <property type="nucleotide sequence ID" value="NZ_PNCG01000013.1"/>
</dbReference>
<name>A0A5S3Z4Y3_9GAMM</name>
<proteinExistence type="predicted"/>
<dbReference type="PROSITE" id="PS51833">
    <property type="entry name" value="HDOD"/>
    <property type="match status" value="1"/>
</dbReference>
<dbReference type="SUPFAM" id="SSF109604">
    <property type="entry name" value="HD-domain/PDEase-like"/>
    <property type="match status" value="1"/>
</dbReference>
<dbReference type="PANTHER" id="PTHR33525:SF6">
    <property type="entry name" value="HDOD DOMAIN-CONTAINING PROTEIN"/>
    <property type="match status" value="1"/>
</dbReference>
<evidence type="ECO:0000313" key="3">
    <source>
        <dbReference type="Proteomes" id="UP000305874"/>
    </source>
</evidence>
<accession>A0A5S3Z4Y3</accession>
<comment type="caution">
    <text evidence="2">The sequence shown here is derived from an EMBL/GenBank/DDBJ whole genome shotgun (WGS) entry which is preliminary data.</text>
</comment>
<dbReference type="InterPro" id="IPR052340">
    <property type="entry name" value="RNase_Y/CdgJ"/>
</dbReference>
<protein>
    <submittedName>
        <fullName evidence="2">HDOD domain-containing protein</fullName>
    </submittedName>
</protein>
<dbReference type="PANTHER" id="PTHR33525">
    <property type="match status" value="1"/>
</dbReference>
<evidence type="ECO:0000259" key="1">
    <source>
        <dbReference type="PROSITE" id="PS51833"/>
    </source>
</evidence>
<dbReference type="EMBL" id="PNCG01000013">
    <property type="protein sequence ID" value="TMP86586.1"/>
    <property type="molecule type" value="Genomic_DNA"/>
</dbReference>
<gene>
    <name evidence="2" type="ORF">CWC05_12340</name>
</gene>
<reference evidence="2 3" key="1">
    <citation type="submission" date="2017-12" db="EMBL/GenBank/DDBJ databases">
        <authorList>
            <person name="Paulsen S."/>
            <person name="Gram L.K."/>
        </authorList>
    </citation>
    <scope>NUCLEOTIDE SEQUENCE [LARGE SCALE GENOMIC DNA]</scope>
    <source>
        <strain evidence="2 3">S2897</strain>
    </source>
</reference>
<dbReference type="Gene3D" id="1.10.3210.10">
    <property type="entry name" value="Hypothetical protein af1432"/>
    <property type="match status" value="1"/>
</dbReference>
<evidence type="ECO:0000313" key="2">
    <source>
        <dbReference type="EMBL" id="TMP86586.1"/>
    </source>
</evidence>